<feature type="signal peptide" evidence="1">
    <location>
        <begin position="1"/>
        <end position="34"/>
    </location>
</feature>
<protein>
    <recommendedName>
        <fullName evidence="4">Secreted protein</fullName>
    </recommendedName>
</protein>
<organism evidence="2 3">
    <name type="scientific">Tahibacter harae</name>
    <dbReference type="NCBI Taxonomy" id="2963937"/>
    <lineage>
        <taxon>Bacteria</taxon>
        <taxon>Pseudomonadati</taxon>
        <taxon>Pseudomonadota</taxon>
        <taxon>Gammaproteobacteria</taxon>
        <taxon>Lysobacterales</taxon>
        <taxon>Rhodanobacteraceae</taxon>
        <taxon>Tahibacter</taxon>
    </lineage>
</organism>
<evidence type="ECO:0008006" key="4">
    <source>
        <dbReference type="Google" id="ProtNLM"/>
    </source>
</evidence>
<gene>
    <name evidence="2" type="ORF">NM961_02190</name>
</gene>
<proteinExistence type="predicted"/>
<dbReference type="RefSeq" id="WP_255910749.1">
    <property type="nucleotide sequence ID" value="NZ_JANFQO010000002.1"/>
</dbReference>
<keyword evidence="1" id="KW-0732">Signal</keyword>
<reference evidence="2" key="1">
    <citation type="submission" date="2022-07" db="EMBL/GenBank/DDBJ databases">
        <title>Tahibacter sp., a new gammaproteobacterium isolated from the silt sample collected at pig farm.</title>
        <authorList>
            <person name="Chen H."/>
        </authorList>
    </citation>
    <scope>NUCLEOTIDE SEQUENCE</scope>
    <source>
        <strain evidence="2">P2K</strain>
    </source>
</reference>
<sequence length="272" mass="30132">MKIPLALSYRLLVRRAASSMLGCALVLDAGASPAADRDDGVAYDRTGRVAYRETHWRYAEGDSRLRLVLYRCADGRPFARKRLRWQQANEASPDFDFLDQRDGYREGLVSGPDGREVYWQPGSTAGERRAQVRLAPDSVADAGFDSFIRRRWDELATGNPLRTAFLLPADLAAVPVVIRRVPGVEPGAAFPGVRFTVELDRWYAFAVPALSLTYDQTARRLREFQGAVTIRDDRGKRQTLRVVFPAAAPSTATDGEIAAATAEPLTARCQES</sequence>
<comment type="caution">
    <text evidence="2">The sequence shown here is derived from an EMBL/GenBank/DDBJ whole genome shotgun (WGS) entry which is preliminary data.</text>
</comment>
<keyword evidence="3" id="KW-1185">Reference proteome</keyword>
<dbReference type="EMBL" id="JANFQO010000002">
    <property type="protein sequence ID" value="MCQ4163512.1"/>
    <property type="molecule type" value="Genomic_DNA"/>
</dbReference>
<evidence type="ECO:0000313" key="3">
    <source>
        <dbReference type="Proteomes" id="UP001165498"/>
    </source>
</evidence>
<name>A0ABT1QM35_9GAMM</name>
<dbReference type="Proteomes" id="UP001165498">
    <property type="component" value="Unassembled WGS sequence"/>
</dbReference>
<evidence type="ECO:0000313" key="2">
    <source>
        <dbReference type="EMBL" id="MCQ4163512.1"/>
    </source>
</evidence>
<accession>A0ABT1QM35</accession>
<evidence type="ECO:0000256" key="1">
    <source>
        <dbReference type="SAM" id="SignalP"/>
    </source>
</evidence>
<feature type="chain" id="PRO_5046388524" description="Secreted protein" evidence="1">
    <location>
        <begin position="35"/>
        <end position="272"/>
    </location>
</feature>